<feature type="signal peptide" evidence="7">
    <location>
        <begin position="1"/>
        <end position="21"/>
    </location>
</feature>
<dbReference type="GO" id="GO:0006685">
    <property type="term" value="P:sphingomyelin catabolic process"/>
    <property type="evidence" value="ECO:0007669"/>
    <property type="project" value="TreeGrafter"/>
</dbReference>
<dbReference type="SUPFAM" id="SSF47862">
    <property type="entry name" value="Saposin"/>
    <property type="match status" value="1"/>
</dbReference>
<dbReference type="PROSITE" id="PS50015">
    <property type="entry name" value="SAP_B"/>
    <property type="match status" value="1"/>
</dbReference>
<dbReference type="CDD" id="cd00842">
    <property type="entry name" value="MPP_ASMase"/>
    <property type="match status" value="1"/>
</dbReference>
<evidence type="ECO:0000256" key="1">
    <source>
        <dbReference type="ARBA" id="ARBA00008234"/>
    </source>
</evidence>
<evidence type="ECO:0000256" key="7">
    <source>
        <dbReference type="SAM" id="SignalP"/>
    </source>
</evidence>
<dbReference type="InParanoid" id="A0A1Y1N394"/>
<evidence type="ECO:0000313" key="9">
    <source>
        <dbReference type="EMBL" id="JAV92374.1"/>
    </source>
</evidence>
<dbReference type="Proteomes" id="UP000327044">
    <property type="component" value="Unassembled WGS sequence"/>
</dbReference>
<feature type="domain" description="Saposin B-type" evidence="8">
    <location>
        <begin position="62"/>
        <end position="148"/>
    </location>
</feature>
<organism evidence="9">
    <name type="scientific">Photinus pyralis</name>
    <name type="common">Common eastern firefly</name>
    <name type="synonym">Lampyris pyralis</name>
    <dbReference type="NCBI Taxonomy" id="7054"/>
    <lineage>
        <taxon>Eukaryota</taxon>
        <taxon>Metazoa</taxon>
        <taxon>Ecdysozoa</taxon>
        <taxon>Arthropoda</taxon>
        <taxon>Hexapoda</taxon>
        <taxon>Insecta</taxon>
        <taxon>Pterygota</taxon>
        <taxon>Neoptera</taxon>
        <taxon>Endopterygota</taxon>
        <taxon>Coleoptera</taxon>
        <taxon>Polyphaga</taxon>
        <taxon>Elateriformia</taxon>
        <taxon>Elateroidea</taxon>
        <taxon>Lampyridae</taxon>
        <taxon>Lampyrinae</taxon>
        <taxon>Photinus</taxon>
    </lineage>
</organism>
<reference evidence="10 11" key="2">
    <citation type="journal article" date="2018" name="Elife">
        <title>Firefly genomes illuminate parallel origins of bioluminescence in beetles.</title>
        <authorList>
            <person name="Fallon T.R."/>
            <person name="Lower S.E."/>
            <person name="Chang C.H."/>
            <person name="Bessho-Uehara M."/>
            <person name="Martin G.J."/>
            <person name="Bewick A.J."/>
            <person name="Behringer M."/>
            <person name="Debat H.J."/>
            <person name="Wong I."/>
            <person name="Day J.C."/>
            <person name="Suvorov A."/>
            <person name="Silva C.J."/>
            <person name="Stanger-Hall K.F."/>
            <person name="Hall D.W."/>
            <person name="Schmitz R.J."/>
            <person name="Nelson D.R."/>
            <person name="Lewis S.M."/>
            <person name="Shigenobu S."/>
            <person name="Bybee S.M."/>
            <person name="Larracuente A.M."/>
            <person name="Oba Y."/>
            <person name="Weng J.K."/>
        </authorList>
    </citation>
    <scope>NUCLEOTIDE SEQUENCE [LARGE SCALE GENOMIC DNA]</scope>
    <source>
        <strain evidence="10">1611_PpyrPB1</strain>
        <tissue evidence="10">Whole body</tissue>
    </source>
</reference>
<dbReference type="PANTHER" id="PTHR10340">
    <property type="entry name" value="SPHINGOMYELIN PHOSPHODIESTERASE"/>
    <property type="match status" value="1"/>
</dbReference>
<evidence type="ECO:0000256" key="4">
    <source>
        <dbReference type="ARBA" id="ARBA00023180"/>
    </source>
</evidence>
<keyword evidence="5" id="KW-0326">Glycosidase</keyword>
<dbReference type="EMBL" id="GEZM01013686">
    <property type="protein sequence ID" value="JAV92374.1"/>
    <property type="molecule type" value="Transcribed_RNA"/>
</dbReference>
<dbReference type="Gene3D" id="3.60.21.10">
    <property type="match status" value="1"/>
</dbReference>
<dbReference type="InterPro" id="IPR029052">
    <property type="entry name" value="Metallo-depent_PP-like"/>
</dbReference>
<evidence type="ECO:0000256" key="3">
    <source>
        <dbReference type="ARBA" id="ARBA00023157"/>
    </source>
</evidence>
<keyword evidence="3" id="KW-1015">Disulfide bond</keyword>
<sequence>MRVTFLLLLTIFFIVVQKSLCDPLVLIEEGITEYFRTRTRPGYLENSIREALIRTSSKLGEDGMHCALCRIVTKIVIEYRRAGTNNEIIGDIGKDLCTLFADIGYVTCVGYIDLTIDTFVFIIDNKPDITPERFCAIRLQEYGCVDPNYVPWRIDLPPGRSPSLPRRPSGQTTSVLHLTDIHYDPLYQPESNADCEDVLCCEITSGIPKQAIHEAGFWGDYRPCDMPWQSFENLLSQVKNKHRIDSVYLTGDIISHQVWNTSKEYNQLYITQVLEKIQHTFGTTPVYPILGNHEAHPTDFYPPNSVEGDFSISWLLDYVAEEWSRWLPTSTLTTIRQGGFYTVLVKPGFRIIALNSNVCFTNNIWLVYDDVDPYNQLQWLSDTLLEAEKNQEAVHILSHIPPGDIECSQQWSHEFRRIIER</sequence>
<comment type="similarity">
    <text evidence="1">Belongs to the acid sphingomyelinase family.</text>
</comment>
<comment type="catalytic activity">
    <reaction evidence="6">
        <text>a sphingomyelin + H2O = phosphocholine + an N-acylsphing-4-enine + H(+)</text>
        <dbReference type="Rhea" id="RHEA:19253"/>
        <dbReference type="ChEBI" id="CHEBI:15377"/>
        <dbReference type="ChEBI" id="CHEBI:15378"/>
        <dbReference type="ChEBI" id="CHEBI:17636"/>
        <dbReference type="ChEBI" id="CHEBI:52639"/>
        <dbReference type="ChEBI" id="CHEBI:295975"/>
        <dbReference type="EC" id="3.1.4.12"/>
    </reaction>
    <physiologicalReaction direction="left-to-right" evidence="6">
        <dbReference type="Rhea" id="RHEA:19254"/>
    </physiologicalReaction>
</comment>
<evidence type="ECO:0000259" key="8">
    <source>
        <dbReference type="PROSITE" id="PS50015"/>
    </source>
</evidence>
<evidence type="ECO:0000313" key="10">
    <source>
        <dbReference type="EMBL" id="KAB0802419.1"/>
    </source>
</evidence>
<keyword evidence="7" id="KW-0732">Signal</keyword>
<dbReference type="InterPro" id="IPR041805">
    <property type="entry name" value="ASMase/PPN1_MPP"/>
</dbReference>
<dbReference type="EMBL" id="VVIM01000002">
    <property type="protein sequence ID" value="KAB0802419.1"/>
    <property type="molecule type" value="Genomic_DNA"/>
</dbReference>
<name>A0A1Y1N394_PHOPY</name>
<protein>
    <recommendedName>
        <fullName evidence="8">Saposin B-type domain-containing protein</fullName>
    </recommendedName>
</protein>
<evidence type="ECO:0000256" key="2">
    <source>
        <dbReference type="ARBA" id="ARBA00022801"/>
    </source>
</evidence>
<keyword evidence="4" id="KW-0325">Glycoprotein</keyword>
<dbReference type="GO" id="GO:0005615">
    <property type="term" value="C:extracellular space"/>
    <property type="evidence" value="ECO:0007669"/>
    <property type="project" value="TreeGrafter"/>
</dbReference>
<dbReference type="GO" id="GO:0016798">
    <property type="term" value="F:hydrolase activity, acting on glycosyl bonds"/>
    <property type="evidence" value="ECO:0007669"/>
    <property type="project" value="UniProtKB-KW"/>
</dbReference>
<evidence type="ECO:0000313" key="11">
    <source>
        <dbReference type="Proteomes" id="UP000327044"/>
    </source>
</evidence>
<feature type="chain" id="PRO_5033289801" description="Saposin B-type domain-containing protein" evidence="7">
    <location>
        <begin position="22"/>
        <end position="421"/>
    </location>
</feature>
<dbReference type="GO" id="GO:0046513">
    <property type="term" value="P:ceramide biosynthetic process"/>
    <property type="evidence" value="ECO:0007669"/>
    <property type="project" value="TreeGrafter"/>
</dbReference>
<dbReference type="PANTHER" id="PTHR10340:SF29">
    <property type="entry name" value="SPHINGOMYELIN PHOSPHODIESTERASE"/>
    <property type="match status" value="1"/>
</dbReference>
<proteinExistence type="inferred from homology"/>
<evidence type="ECO:0000256" key="5">
    <source>
        <dbReference type="ARBA" id="ARBA00023295"/>
    </source>
</evidence>
<dbReference type="Pfam" id="PF00149">
    <property type="entry name" value="Metallophos"/>
    <property type="match status" value="1"/>
</dbReference>
<dbReference type="SUPFAM" id="SSF56300">
    <property type="entry name" value="Metallo-dependent phosphatases"/>
    <property type="match status" value="1"/>
</dbReference>
<evidence type="ECO:0000256" key="6">
    <source>
        <dbReference type="ARBA" id="ARBA00047268"/>
    </source>
</evidence>
<accession>A0A1Y1N394</accession>
<dbReference type="InterPro" id="IPR008139">
    <property type="entry name" value="SaposinB_dom"/>
</dbReference>
<reference evidence="10" key="3">
    <citation type="submission" date="2019-08" db="EMBL/GenBank/DDBJ databases">
        <authorList>
            <consortium name="Photinus pyralis genome working group"/>
            <person name="Fallon T.R."/>
            <person name="Sander Lower S.E."/>
            <person name="Weng J.-K."/>
        </authorList>
    </citation>
    <scope>NUCLEOTIDE SEQUENCE</scope>
    <source>
        <strain evidence="10">1611_PpyrPB1</strain>
        <tissue evidence="10">Whole body</tissue>
    </source>
</reference>
<keyword evidence="11" id="KW-1185">Reference proteome</keyword>
<dbReference type="GO" id="GO:0005764">
    <property type="term" value="C:lysosome"/>
    <property type="evidence" value="ECO:0007669"/>
    <property type="project" value="TreeGrafter"/>
</dbReference>
<dbReference type="AlphaFoldDB" id="A0A1Y1N394"/>
<gene>
    <name evidence="10" type="ORF">PPYR_04605</name>
</gene>
<dbReference type="InterPro" id="IPR011001">
    <property type="entry name" value="Saposin-like"/>
</dbReference>
<dbReference type="GO" id="GO:0016020">
    <property type="term" value="C:membrane"/>
    <property type="evidence" value="ECO:0007669"/>
    <property type="project" value="GOC"/>
</dbReference>
<dbReference type="GO" id="GO:0061750">
    <property type="term" value="F:acid sphingomyelin phosphodiesterase activity"/>
    <property type="evidence" value="ECO:0007669"/>
    <property type="project" value="TreeGrafter"/>
</dbReference>
<dbReference type="InterPro" id="IPR004843">
    <property type="entry name" value="Calcineurin-like_PHP"/>
</dbReference>
<reference evidence="9" key="1">
    <citation type="journal article" date="2016" name="Sci. Rep.">
        <title>Molecular characterization of firefly nuptial gifts: a multi-omics approach sheds light on postcopulatory sexual selection.</title>
        <authorList>
            <person name="Al-Wathiqui N."/>
            <person name="Fallon T.R."/>
            <person name="South A."/>
            <person name="Weng J.K."/>
            <person name="Lewis S.M."/>
        </authorList>
    </citation>
    <scope>NUCLEOTIDE SEQUENCE</scope>
</reference>
<keyword evidence="2" id="KW-0378">Hydrolase</keyword>